<keyword evidence="3" id="KW-1185">Reference proteome</keyword>
<gene>
    <name evidence="2" type="ORF">PLXY2_LOCUS4611</name>
</gene>
<feature type="region of interest" description="Disordered" evidence="1">
    <location>
        <begin position="1"/>
        <end position="20"/>
    </location>
</feature>
<accession>A0A8S4E7N2</accession>
<dbReference type="AlphaFoldDB" id="A0A8S4E7N2"/>
<evidence type="ECO:0000256" key="1">
    <source>
        <dbReference type="SAM" id="MobiDB-lite"/>
    </source>
</evidence>
<sequence length="114" mass="12364">MPTLITPNPNSAGSKINGLEPSLDQQAGIEQLARPRHMLGMVPETQDIAPIHVPISKTSAFRLETALKDLLVQNLPDSAPASDLTTEQINKLIIEYAYKGTDLRYLPSGDSQAN</sequence>
<feature type="compositionally biased region" description="Polar residues" evidence="1">
    <location>
        <begin position="1"/>
        <end position="14"/>
    </location>
</feature>
<dbReference type="EMBL" id="CAJHNJ030000013">
    <property type="protein sequence ID" value="CAG9111612.1"/>
    <property type="molecule type" value="Genomic_DNA"/>
</dbReference>
<evidence type="ECO:0000313" key="2">
    <source>
        <dbReference type="EMBL" id="CAG9111612.1"/>
    </source>
</evidence>
<dbReference type="Proteomes" id="UP000653454">
    <property type="component" value="Unassembled WGS sequence"/>
</dbReference>
<evidence type="ECO:0000313" key="3">
    <source>
        <dbReference type="Proteomes" id="UP000653454"/>
    </source>
</evidence>
<organism evidence="2 3">
    <name type="scientific">Plutella xylostella</name>
    <name type="common">Diamondback moth</name>
    <name type="synonym">Plutella maculipennis</name>
    <dbReference type="NCBI Taxonomy" id="51655"/>
    <lineage>
        <taxon>Eukaryota</taxon>
        <taxon>Metazoa</taxon>
        <taxon>Ecdysozoa</taxon>
        <taxon>Arthropoda</taxon>
        <taxon>Hexapoda</taxon>
        <taxon>Insecta</taxon>
        <taxon>Pterygota</taxon>
        <taxon>Neoptera</taxon>
        <taxon>Endopterygota</taxon>
        <taxon>Lepidoptera</taxon>
        <taxon>Glossata</taxon>
        <taxon>Ditrysia</taxon>
        <taxon>Yponomeutoidea</taxon>
        <taxon>Plutellidae</taxon>
        <taxon>Plutella</taxon>
    </lineage>
</organism>
<reference evidence="2" key="1">
    <citation type="submission" date="2020-11" db="EMBL/GenBank/DDBJ databases">
        <authorList>
            <person name="Whiteford S."/>
        </authorList>
    </citation>
    <scope>NUCLEOTIDE SEQUENCE</scope>
</reference>
<proteinExistence type="predicted"/>
<name>A0A8S4E7N2_PLUXY</name>
<protein>
    <submittedName>
        <fullName evidence="2">(diamondback moth) hypothetical protein</fullName>
    </submittedName>
</protein>
<comment type="caution">
    <text evidence="2">The sequence shown here is derived from an EMBL/GenBank/DDBJ whole genome shotgun (WGS) entry which is preliminary data.</text>
</comment>